<dbReference type="AlphaFoldDB" id="E6UC66"/>
<accession>E6UC66</accession>
<name>E6UC66_RUMA7</name>
<keyword evidence="3" id="KW-0472">Membrane</keyword>
<dbReference type="eggNOG" id="ENOG50338TK">
    <property type="taxonomic scope" value="Bacteria"/>
</dbReference>
<feature type="coiled-coil region" evidence="1">
    <location>
        <begin position="112"/>
        <end position="181"/>
    </location>
</feature>
<proteinExistence type="predicted"/>
<evidence type="ECO:0000256" key="2">
    <source>
        <dbReference type="SAM" id="MobiDB-lite"/>
    </source>
</evidence>
<evidence type="ECO:0000313" key="5">
    <source>
        <dbReference type="Proteomes" id="UP000006919"/>
    </source>
</evidence>
<keyword evidence="1" id="KW-0175">Coiled coil</keyword>
<keyword evidence="3" id="KW-0812">Transmembrane</keyword>
<feature type="compositionally biased region" description="Basic and acidic residues" evidence="2">
    <location>
        <begin position="34"/>
        <end position="43"/>
    </location>
</feature>
<evidence type="ECO:0000313" key="4">
    <source>
        <dbReference type="EMBL" id="ADU22688.1"/>
    </source>
</evidence>
<organism evidence="4 5">
    <name type="scientific">Ruminococcus albus (strain ATCC 27210 / DSM 20455 / JCM 14654 / NCDO 2250 / 7)</name>
    <dbReference type="NCBI Taxonomy" id="697329"/>
    <lineage>
        <taxon>Bacteria</taxon>
        <taxon>Bacillati</taxon>
        <taxon>Bacillota</taxon>
        <taxon>Clostridia</taxon>
        <taxon>Eubacteriales</taxon>
        <taxon>Oscillospiraceae</taxon>
        <taxon>Ruminococcus</taxon>
    </lineage>
</organism>
<feature type="transmembrane region" description="Helical" evidence="3">
    <location>
        <begin position="6"/>
        <end position="25"/>
    </location>
</feature>
<evidence type="ECO:0000256" key="3">
    <source>
        <dbReference type="SAM" id="Phobius"/>
    </source>
</evidence>
<dbReference type="HOGENOM" id="CLU_657020_0_0_9"/>
<feature type="compositionally biased region" description="Acidic residues" evidence="2">
    <location>
        <begin position="62"/>
        <end position="77"/>
    </location>
</feature>
<dbReference type="Gene3D" id="1.20.120.330">
    <property type="entry name" value="Nucleotidyltransferases domain 2"/>
    <property type="match status" value="1"/>
</dbReference>
<dbReference type="STRING" id="697329.Rumal_2202"/>
<dbReference type="EMBL" id="CP002403">
    <property type="protein sequence ID" value="ADU22688.1"/>
    <property type="molecule type" value="Genomic_DNA"/>
</dbReference>
<feature type="region of interest" description="Disordered" evidence="2">
    <location>
        <begin position="34"/>
        <end position="77"/>
    </location>
</feature>
<gene>
    <name evidence="4" type="ordered locus">Rumal_2202</name>
</gene>
<dbReference type="Proteomes" id="UP000006919">
    <property type="component" value="Chromosome"/>
</dbReference>
<protein>
    <submittedName>
        <fullName evidence="4">Uncharacterized protein</fullName>
    </submittedName>
</protein>
<dbReference type="RefSeq" id="WP_013498845.1">
    <property type="nucleotide sequence ID" value="NC_014833.1"/>
</dbReference>
<reference evidence="4 5" key="1">
    <citation type="journal article" date="2011" name="J. Bacteriol.">
        <title>Complete genome of the cellulolytic ruminal bacterium Ruminococcus albus 7.</title>
        <authorList>
            <person name="Suen G."/>
            <person name="Stevenson D.M."/>
            <person name="Bruce D.C."/>
            <person name="Chertkov O."/>
            <person name="Copeland A."/>
            <person name="Cheng J.F."/>
            <person name="Detter C."/>
            <person name="Detter J.C."/>
            <person name="Goodwin L.A."/>
            <person name="Han C.S."/>
            <person name="Hauser L.J."/>
            <person name="Ivanova N.N."/>
            <person name="Kyrpides N.C."/>
            <person name="Land M.L."/>
            <person name="Lapidus A."/>
            <person name="Lucas S."/>
            <person name="Ovchinnikova G."/>
            <person name="Pitluck S."/>
            <person name="Tapia R."/>
            <person name="Woyke T."/>
            <person name="Boyum J."/>
            <person name="Mead D."/>
            <person name="Weimer P.J."/>
        </authorList>
    </citation>
    <scope>NUCLEOTIDE SEQUENCE [LARGE SCALE GENOMIC DNA]</scope>
    <source>
        <strain evidence="5">ATCC 27210 / DSM 20455 / JCM 14654 / NCDO 2250 / 7</strain>
    </source>
</reference>
<keyword evidence="3" id="KW-1133">Transmembrane helix</keyword>
<sequence>MVKHSLKLWIGIVVIVVVAFSGLVIRHSLRKDPMSIERSEKSLSHKSNVTGFNEDTAKDSDVENENGNESEIALDGDESAPYEYGDIIVTQSTQRINNRRNTDANASGASTAELIAERKQKAQDELDAAKEKYEQAEQKLNQCNTALDEAKAGRDQLQNEYDSAKAKLDEANRNYDESQKENYNKGMLGFFESVGDQMGVDTLVGSDLISLVNFADPADAASLECMKKSVDYLKFVNQVRVAEGMPEIRVSCKLMALAALNNDLYAADSNNSNGTGLDEDLAIGFDDPFTIWYYDEKDSQGGNYLSLINEAHKGAGFGFSHKKGNVHNVLFCDEGYDAGNLVSVKDFANKFNSYYSSAIKGKSTEAAEDQFNRVSSALEAAKQNVSDRVASAQAASTAFGSAKTIYEQKLNAVKAFEK</sequence>
<dbReference type="KEGG" id="ral:Rumal_2202"/>
<evidence type="ECO:0000256" key="1">
    <source>
        <dbReference type="SAM" id="Coils"/>
    </source>
</evidence>